<dbReference type="InterPro" id="IPR001063">
    <property type="entry name" value="Ribosomal_uL22"/>
</dbReference>
<dbReference type="InterPro" id="IPR018260">
    <property type="entry name" value="Ribosomal_uL22_CS"/>
</dbReference>
<dbReference type="PANTHER" id="PTHR13501:SF8">
    <property type="entry name" value="LARGE RIBOSOMAL SUBUNIT PROTEIN UL22M"/>
    <property type="match status" value="1"/>
</dbReference>
<evidence type="ECO:0000256" key="10">
    <source>
        <dbReference type="RuleBase" id="RU004008"/>
    </source>
</evidence>
<dbReference type="NCBIfam" id="TIGR01044">
    <property type="entry name" value="rplV_bact"/>
    <property type="match status" value="1"/>
</dbReference>
<proteinExistence type="inferred from homology"/>
<evidence type="ECO:0000256" key="1">
    <source>
        <dbReference type="ARBA" id="ARBA00009451"/>
    </source>
</evidence>
<keyword evidence="2 7" id="KW-0699">rRNA-binding</keyword>
<keyword evidence="12" id="KW-1185">Reference proteome</keyword>
<dbReference type="InterPro" id="IPR005727">
    <property type="entry name" value="Ribosomal_uL22_bac/chlpt-type"/>
</dbReference>
<evidence type="ECO:0000256" key="7">
    <source>
        <dbReference type="HAMAP-Rule" id="MF_01331"/>
    </source>
</evidence>
<evidence type="ECO:0000313" key="12">
    <source>
        <dbReference type="Proteomes" id="UP000199611"/>
    </source>
</evidence>
<evidence type="ECO:0000256" key="4">
    <source>
        <dbReference type="ARBA" id="ARBA00022980"/>
    </source>
</evidence>
<dbReference type="GO" id="GO:0022625">
    <property type="term" value="C:cytosolic large ribosomal subunit"/>
    <property type="evidence" value="ECO:0007669"/>
    <property type="project" value="TreeGrafter"/>
</dbReference>
<evidence type="ECO:0000256" key="6">
    <source>
        <dbReference type="ARBA" id="ARBA00035207"/>
    </source>
</evidence>
<comment type="function">
    <text evidence="7">The globular domain of the protein is located near the polypeptide exit tunnel on the outside of the subunit, while an extended beta-hairpin is found that lines the wall of the exit tunnel in the center of the 70S ribosome.</text>
</comment>
<dbReference type="PANTHER" id="PTHR13501">
    <property type="entry name" value="CHLOROPLAST 50S RIBOSOMAL PROTEIN L22-RELATED"/>
    <property type="match status" value="1"/>
</dbReference>
<dbReference type="GO" id="GO:0003735">
    <property type="term" value="F:structural constituent of ribosome"/>
    <property type="evidence" value="ECO:0007669"/>
    <property type="project" value="InterPro"/>
</dbReference>
<comment type="similarity">
    <text evidence="1 7 8">Belongs to the universal ribosomal protein uL22 family.</text>
</comment>
<dbReference type="InterPro" id="IPR036394">
    <property type="entry name" value="Ribosomal_uL22_sf"/>
</dbReference>
<gene>
    <name evidence="7" type="primary">rplV</name>
    <name evidence="11" type="ORF">SAMN05660836_02386</name>
</gene>
<dbReference type="RefSeq" id="WP_093396060.1">
    <property type="nucleotide sequence ID" value="NZ_FOUU01000010.1"/>
</dbReference>
<keyword evidence="4 7" id="KW-0689">Ribosomal protein</keyword>
<evidence type="ECO:0000256" key="2">
    <source>
        <dbReference type="ARBA" id="ARBA00022730"/>
    </source>
</evidence>
<dbReference type="InterPro" id="IPR047867">
    <property type="entry name" value="Ribosomal_uL22_bac/org-type"/>
</dbReference>
<dbReference type="OrthoDB" id="9805969at2"/>
<comment type="subunit">
    <text evidence="7 9">Part of the 50S ribosomal subunit.</text>
</comment>
<sequence length="111" mass="12932">MEARAVTKYVRISPQKARLVADLIRGKKVEEAYRILRFTRKRKAARFIYKTLASAVANAENTKMMDVDTLYVKEIYVNEGPRLKRWKARAMGRVRPIVRRTSHIVIVVAEE</sequence>
<dbReference type="SUPFAM" id="SSF54843">
    <property type="entry name" value="Ribosomal protein L22"/>
    <property type="match status" value="1"/>
</dbReference>
<accession>A0A1I4VNK5</accession>
<dbReference type="GO" id="GO:0019843">
    <property type="term" value="F:rRNA binding"/>
    <property type="evidence" value="ECO:0007669"/>
    <property type="project" value="UniProtKB-UniRule"/>
</dbReference>
<dbReference type="AlphaFoldDB" id="A0A1I4VNK5"/>
<protein>
    <recommendedName>
        <fullName evidence="6 7">Large ribosomal subunit protein uL22</fullName>
    </recommendedName>
</protein>
<comment type="function">
    <text evidence="7 10">This protein binds specifically to 23S rRNA; its binding is stimulated by other ribosomal proteins, e.g., L4, L17, and L20. It is important during the early stages of 50S assembly. It makes multiple contacts with different domains of the 23S rRNA in the assembled 50S subunit and ribosome.</text>
</comment>
<dbReference type="Pfam" id="PF00237">
    <property type="entry name" value="Ribosomal_L22"/>
    <property type="match status" value="1"/>
</dbReference>
<evidence type="ECO:0000256" key="3">
    <source>
        <dbReference type="ARBA" id="ARBA00022884"/>
    </source>
</evidence>
<evidence type="ECO:0000256" key="8">
    <source>
        <dbReference type="RuleBase" id="RU004005"/>
    </source>
</evidence>
<evidence type="ECO:0000256" key="5">
    <source>
        <dbReference type="ARBA" id="ARBA00023274"/>
    </source>
</evidence>
<dbReference type="CDD" id="cd00336">
    <property type="entry name" value="Ribosomal_L22"/>
    <property type="match status" value="1"/>
</dbReference>
<dbReference type="Proteomes" id="UP000199611">
    <property type="component" value="Unassembled WGS sequence"/>
</dbReference>
<dbReference type="EMBL" id="FOUU01000010">
    <property type="protein sequence ID" value="SFN02667.1"/>
    <property type="molecule type" value="Genomic_DNA"/>
</dbReference>
<dbReference type="STRING" id="39841.SAMN05660836_02386"/>
<dbReference type="Gene3D" id="3.90.470.10">
    <property type="entry name" value="Ribosomal protein L22/L17"/>
    <property type="match status" value="1"/>
</dbReference>
<dbReference type="HAMAP" id="MF_01331_B">
    <property type="entry name" value="Ribosomal_uL22_B"/>
    <property type="match status" value="1"/>
</dbReference>
<evidence type="ECO:0000313" key="11">
    <source>
        <dbReference type="EMBL" id="SFN02667.1"/>
    </source>
</evidence>
<dbReference type="PROSITE" id="PS00464">
    <property type="entry name" value="RIBOSOMAL_L22"/>
    <property type="match status" value="1"/>
</dbReference>
<name>A0A1I4VNK5_9BACT</name>
<reference evidence="12" key="1">
    <citation type="submission" date="2016-10" db="EMBL/GenBank/DDBJ databases">
        <authorList>
            <person name="Varghese N."/>
            <person name="Submissions S."/>
        </authorList>
    </citation>
    <scope>NUCLEOTIDE SEQUENCE [LARGE SCALE GENOMIC DNA]</scope>
    <source>
        <strain evidence="12">DSM 9990</strain>
    </source>
</reference>
<keyword evidence="3 7" id="KW-0694">RNA-binding</keyword>
<evidence type="ECO:0000256" key="9">
    <source>
        <dbReference type="RuleBase" id="RU004006"/>
    </source>
</evidence>
<keyword evidence="5 7" id="KW-0687">Ribonucleoprotein</keyword>
<organism evidence="11 12">
    <name type="scientific">Thermodesulforhabdus norvegica</name>
    <dbReference type="NCBI Taxonomy" id="39841"/>
    <lineage>
        <taxon>Bacteria</taxon>
        <taxon>Pseudomonadati</taxon>
        <taxon>Thermodesulfobacteriota</taxon>
        <taxon>Syntrophobacteria</taxon>
        <taxon>Syntrophobacterales</taxon>
        <taxon>Thermodesulforhabdaceae</taxon>
        <taxon>Thermodesulforhabdus</taxon>
    </lineage>
</organism>
<dbReference type="GO" id="GO:0006412">
    <property type="term" value="P:translation"/>
    <property type="evidence" value="ECO:0007669"/>
    <property type="project" value="UniProtKB-UniRule"/>
</dbReference>